<reference evidence="2 3" key="2">
    <citation type="submission" date="2007-09" db="EMBL/GenBank/DDBJ databases">
        <authorList>
            <person name="Fulton L."/>
            <person name="Clifton S."/>
            <person name="Fulton B."/>
            <person name="Xu J."/>
            <person name="Minx P."/>
            <person name="Pepin K.H."/>
            <person name="Johnson M."/>
            <person name="Thiruvilangam P."/>
            <person name="Bhonagiri V."/>
            <person name="Nash W.E."/>
            <person name="Mardis E.R."/>
            <person name="Wilson R.K."/>
        </authorList>
    </citation>
    <scope>NUCLEOTIDE SEQUENCE [LARGE SCALE GENOMIC DNA]</scope>
    <source>
        <strain evidence="2 3">DSM 3991</strain>
    </source>
</reference>
<proteinExistence type="predicted"/>
<reference evidence="2 3" key="1">
    <citation type="submission" date="2007-09" db="EMBL/GenBank/DDBJ databases">
        <title>Draft genome sequence of Eubacterium dolichum (DSM 3991).</title>
        <authorList>
            <person name="Sudarsanam P."/>
            <person name="Ley R."/>
            <person name="Guruge J."/>
            <person name="Turnbaugh P.J."/>
            <person name="Mahowald M."/>
            <person name="Liep D."/>
            <person name="Gordon J."/>
        </authorList>
    </citation>
    <scope>NUCLEOTIDE SEQUENCE [LARGE SCALE GENOMIC DNA]</scope>
    <source>
        <strain evidence="2 3">DSM 3991</strain>
    </source>
</reference>
<keyword evidence="1" id="KW-0812">Transmembrane</keyword>
<organism evidence="2 3">
    <name type="scientific">Amedibacillus dolichus DSM 3991</name>
    <dbReference type="NCBI Taxonomy" id="428127"/>
    <lineage>
        <taxon>Bacteria</taxon>
        <taxon>Bacillati</taxon>
        <taxon>Bacillota</taxon>
        <taxon>Erysipelotrichia</taxon>
        <taxon>Erysipelotrichales</taxon>
        <taxon>Erysipelotrichaceae</taxon>
        <taxon>Amedibacillus</taxon>
    </lineage>
</organism>
<dbReference type="HOGENOM" id="CLU_2972664_0_0_9"/>
<evidence type="ECO:0000313" key="2">
    <source>
        <dbReference type="EMBL" id="EDP10572.1"/>
    </source>
</evidence>
<protein>
    <submittedName>
        <fullName evidence="2">Uncharacterized protein</fullName>
    </submittedName>
</protein>
<dbReference type="AlphaFoldDB" id="A8REL2"/>
<keyword evidence="1" id="KW-1133">Transmembrane helix</keyword>
<evidence type="ECO:0000313" key="3">
    <source>
        <dbReference type="Proteomes" id="UP000004090"/>
    </source>
</evidence>
<comment type="caution">
    <text evidence="2">The sequence shown here is derived from an EMBL/GenBank/DDBJ whole genome shotgun (WGS) entry which is preliminary data.</text>
</comment>
<gene>
    <name evidence="2" type="ORF">EUBDOL_01822</name>
</gene>
<keyword evidence="1" id="KW-0472">Membrane</keyword>
<feature type="transmembrane region" description="Helical" evidence="1">
    <location>
        <begin position="28"/>
        <end position="47"/>
    </location>
</feature>
<sequence>MHDKMNISIYFKMLEKHRIYADNQKSDNFINAILCPFIQFLIVFFGLENRTYYFSLLF</sequence>
<dbReference type="EMBL" id="ABAW02000024">
    <property type="protein sequence ID" value="EDP10572.1"/>
    <property type="molecule type" value="Genomic_DNA"/>
</dbReference>
<evidence type="ECO:0000256" key="1">
    <source>
        <dbReference type="SAM" id="Phobius"/>
    </source>
</evidence>
<dbReference type="Proteomes" id="UP000004090">
    <property type="component" value="Unassembled WGS sequence"/>
</dbReference>
<name>A8REL2_9FIRM</name>
<accession>A8REL2</accession>